<keyword evidence="2" id="KW-1185">Reference proteome</keyword>
<evidence type="ECO:0000313" key="2">
    <source>
        <dbReference type="Proteomes" id="UP000467132"/>
    </source>
</evidence>
<dbReference type="EMBL" id="QXXA01000001">
    <property type="protein sequence ID" value="NBI05416.1"/>
    <property type="molecule type" value="Genomic_DNA"/>
</dbReference>
<protein>
    <submittedName>
        <fullName evidence="1">Uncharacterized protein</fullName>
    </submittedName>
</protein>
<reference evidence="1 2" key="1">
    <citation type="submission" date="2018-08" db="EMBL/GenBank/DDBJ databases">
        <title>Murine metabolic-syndrome-specific gut microbial biobank.</title>
        <authorList>
            <person name="Liu C."/>
        </authorList>
    </citation>
    <scope>NUCLEOTIDE SEQUENCE [LARGE SCALE GENOMIC DNA]</scope>
    <source>
        <strain evidence="1 2">583</strain>
    </source>
</reference>
<comment type="caution">
    <text evidence="1">The sequence shown here is derived from an EMBL/GenBank/DDBJ whole genome shotgun (WGS) entry which is preliminary data.</text>
</comment>
<accession>A0A845QV83</accession>
<evidence type="ECO:0000313" key="1">
    <source>
        <dbReference type="EMBL" id="NBI05416.1"/>
    </source>
</evidence>
<proteinExistence type="predicted"/>
<sequence length="82" mass="9723">MKAMIMDEYEEGASIIDGPEEVIKELKEYLIQFDKYEHSACWGVEEFISYLNDVVLIDNDEKIIILKLWTYDYDKNLPTLKI</sequence>
<dbReference type="OrthoDB" id="9894233at2"/>
<dbReference type="Proteomes" id="UP000467132">
    <property type="component" value="Unassembled WGS sequence"/>
</dbReference>
<dbReference type="AlphaFoldDB" id="A0A845QV83"/>
<name>A0A845QV83_9CLOT</name>
<gene>
    <name evidence="1" type="ORF">D3Z33_00925</name>
</gene>
<organism evidence="1 2">
    <name type="scientific">Senegalia massiliensis</name>
    <dbReference type="NCBI Taxonomy" id="1720316"/>
    <lineage>
        <taxon>Bacteria</taxon>
        <taxon>Bacillati</taxon>
        <taxon>Bacillota</taxon>
        <taxon>Clostridia</taxon>
        <taxon>Eubacteriales</taxon>
        <taxon>Clostridiaceae</taxon>
        <taxon>Senegalia</taxon>
    </lineage>
</organism>
<dbReference type="RefSeq" id="WP_160195925.1">
    <property type="nucleotide sequence ID" value="NZ_QXXA01000001.1"/>
</dbReference>